<keyword evidence="2" id="KW-0637">Prenyltransferase</keyword>
<protein>
    <submittedName>
        <fullName evidence="5">Uncharacterized protein</fullName>
    </submittedName>
</protein>
<evidence type="ECO:0000256" key="3">
    <source>
        <dbReference type="ARBA" id="ARBA00022679"/>
    </source>
</evidence>
<reference evidence="5 6" key="1">
    <citation type="submission" date="2024-05" db="EMBL/GenBank/DDBJ databases">
        <title>Haplotype-resolved chromosome-level genome assembly of Huyou (Citrus changshanensis).</title>
        <authorList>
            <person name="Miao C."/>
            <person name="Chen W."/>
            <person name="Wu Y."/>
            <person name="Wang L."/>
            <person name="Zhao S."/>
            <person name="Grierson D."/>
            <person name="Xu C."/>
            <person name="Chen K."/>
        </authorList>
    </citation>
    <scope>NUCLEOTIDE SEQUENCE [LARGE SCALE GENOMIC DNA]</scope>
    <source>
        <strain evidence="5">01-14</strain>
        <tissue evidence="5">Leaf</tissue>
    </source>
</reference>
<name>A0AAP0LNC7_9ROSI</name>
<dbReference type="InterPro" id="IPR002088">
    <property type="entry name" value="Prenyl_trans_a"/>
</dbReference>
<dbReference type="PANTHER" id="PTHR11129:SF10">
    <property type="entry name" value="PROTEIN PRENYLYLTRANSFERASE SUPERFAMILY PROTEIN"/>
    <property type="match status" value="1"/>
</dbReference>
<dbReference type="PROSITE" id="PS51147">
    <property type="entry name" value="PFTA"/>
    <property type="match status" value="2"/>
</dbReference>
<keyword evidence="3" id="KW-0808">Transferase</keyword>
<dbReference type="GO" id="GO:0005965">
    <property type="term" value="C:protein farnesyltransferase complex"/>
    <property type="evidence" value="ECO:0007669"/>
    <property type="project" value="TreeGrafter"/>
</dbReference>
<accession>A0AAP0LNC7</accession>
<keyword evidence="6" id="KW-1185">Reference proteome</keyword>
<gene>
    <name evidence="5" type="ORF">WN944_027205</name>
</gene>
<dbReference type="GO" id="GO:0004662">
    <property type="term" value="F:CAAX-protein geranylgeranyltransferase activity"/>
    <property type="evidence" value="ECO:0007669"/>
    <property type="project" value="TreeGrafter"/>
</dbReference>
<organism evidence="5 6">
    <name type="scientific">Citrus x changshan-huyou</name>
    <dbReference type="NCBI Taxonomy" id="2935761"/>
    <lineage>
        <taxon>Eukaryota</taxon>
        <taxon>Viridiplantae</taxon>
        <taxon>Streptophyta</taxon>
        <taxon>Embryophyta</taxon>
        <taxon>Tracheophyta</taxon>
        <taxon>Spermatophyta</taxon>
        <taxon>Magnoliopsida</taxon>
        <taxon>eudicotyledons</taxon>
        <taxon>Gunneridae</taxon>
        <taxon>Pentapetalae</taxon>
        <taxon>rosids</taxon>
        <taxon>malvids</taxon>
        <taxon>Sapindales</taxon>
        <taxon>Rutaceae</taxon>
        <taxon>Aurantioideae</taxon>
        <taxon>Citrus</taxon>
    </lineage>
</organism>
<evidence type="ECO:0000256" key="2">
    <source>
        <dbReference type="ARBA" id="ARBA00022602"/>
    </source>
</evidence>
<evidence type="ECO:0000313" key="5">
    <source>
        <dbReference type="EMBL" id="KAK9175199.1"/>
    </source>
</evidence>
<dbReference type="Gene3D" id="1.25.40.120">
    <property type="entry name" value="Protein prenylyltransferase"/>
    <property type="match status" value="1"/>
</dbReference>
<keyword evidence="4" id="KW-0677">Repeat</keyword>
<dbReference type="GO" id="GO:0005953">
    <property type="term" value="C:CAAX-protein geranylgeranyltransferase complex"/>
    <property type="evidence" value="ECO:0007669"/>
    <property type="project" value="TreeGrafter"/>
</dbReference>
<dbReference type="AlphaFoldDB" id="A0AAP0LNC7"/>
<sequence>MSTSENSYSEAEALNLLAQLERILDLDPLIDEVGFIHPSQFATLKEEIGNSLSSEDKDHESTSFWIRDHKLGISTQILIPVYKAAKHAFISALRQYKTPGNFSGKFQDDSVAIEVMIHSKALLLLSCDFATAWNSRKLIVSNKQLLPILMDELRLSAVVLSHSPKSEQAWSHRRWVINMISRNCSTLQWIIERESELVEKIAERSKMNYRAWNHRCWLVSFMTREQVKVCCGTISGLFAIPQIHFGIHVLNELKQARNWSGLHVADNSCFHYHRRLMIWNLEGFCHIQDNNSSGYFVETYQVWKEELDWNESLIKRYVGREALWLHRRFLSLYLIKHIATHLLGVSCQSKPKASVDIDIDSLMDHELCLVHSCSTTVPNANFEEFQAQAIHSAAYMLWLTKQIPEYQGIDIQEKLRAGAGDISRMLKRSCPDRSSLWDYLVDYHSEP</sequence>
<comment type="similarity">
    <text evidence="1">Belongs to the protein prenyltransferase subunit alpha family.</text>
</comment>
<dbReference type="Pfam" id="PF01239">
    <property type="entry name" value="PPTA"/>
    <property type="match status" value="3"/>
</dbReference>
<dbReference type="EMBL" id="JBCGBO010000025">
    <property type="protein sequence ID" value="KAK9175199.1"/>
    <property type="molecule type" value="Genomic_DNA"/>
</dbReference>
<evidence type="ECO:0000313" key="6">
    <source>
        <dbReference type="Proteomes" id="UP001428341"/>
    </source>
</evidence>
<proteinExistence type="inferred from homology"/>
<evidence type="ECO:0000256" key="4">
    <source>
        <dbReference type="ARBA" id="ARBA00022737"/>
    </source>
</evidence>
<dbReference type="PANTHER" id="PTHR11129">
    <property type="entry name" value="PROTEIN FARNESYLTRANSFERASE ALPHA SUBUNIT/RAB GERANYLGERANYL TRANSFERASE ALPHA SUBUNIT"/>
    <property type="match status" value="1"/>
</dbReference>
<dbReference type="GO" id="GO:0004660">
    <property type="term" value="F:protein farnesyltransferase activity"/>
    <property type="evidence" value="ECO:0007669"/>
    <property type="project" value="TreeGrafter"/>
</dbReference>
<dbReference type="SUPFAM" id="SSF48439">
    <property type="entry name" value="Protein prenylyltransferase"/>
    <property type="match status" value="1"/>
</dbReference>
<dbReference type="Proteomes" id="UP001428341">
    <property type="component" value="Unassembled WGS sequence"/>
</dbReference>
<evidence type="ECO:0000256" key="1">
    <source>
        <dbReference type="ARBA" id="ARBA00006734"/>
    </source>
</evidence>
<comment type="caution">
    <text evidence="5">The sequence shown here is derived from an EMBL/GenBank/DDBJ whole genome shotgun (WGS) entry which is preliminary data.</text>
</comment>